<feature type="compositionally biased region" description="Basic and acidic residues" evidence="2">
    <location>
        <begin position="12"/>
        <end position="22"/>
    </location>
</feature>
<gene>
    <name evidence="3" type="ORF">H4K34_02280</name>
</gene>
<feature type="compositionally biased region" description="Acidic residues" evidence="2">
    <location>
        <begin position="64"/>
        <end position="114"/>
    </location>
</feature>
<name>A0A7H0VG44_9FLAO</name>
<dbReference type="RefSeq" id="WP_210759219.1">
    <property type="nucleotide sequence ID" value="NZ_CP060139.1"/>
</dbReference>
<dbReference type="InterPro" id="IPR007139">
    <property type="entry name" value="DUF349"/>
</dbReference>
<feature type="region of interest" description="Disordered" evidence="2">
    <location>
        <begin position="680"/>
        <end position="702"/>
    </location>
</feature>
<reference evidence="3 4" key="1">
    <citation type="submission" date="2020-08" db="EMBL/GenBank/DDBJ databases">
        <title>Croceimicrobium hydrocarbonivorans gen. nov., sp. nov., a novel marine bacterium isolated from a bacterial consortium that degrades polyethylene terephthalate.</title>
        <authorList>
            <person name="Liu R."/>
        </authorList>
    </citation>
    <scope>NUCLEOTIDE SEQUENCE [LARGE SCALE GENOMIC DNA]</scope>
    <source>
        <strain evidence="3 4">A20-9</strain>
    </source>
</reference>
<evidence type="ECO:0000256" key="1">
    <source>
        <dbReference type="SAM" id="Coils"/>
    </source>
</evidence>
<keyword evidence="1" id="KW-0175">Coiled coil</keyword>
<dbReference type="Proteomes" id="UP000516305">
    <property type="component" value="Chromosome"/>
</dbReference>
<evidence type="ECO:0000313" key="4">
    <source>
        <dbReference type="Proteomes" id="UP000516305"/>
    </source>
</evidence>
<protein>
    <submittedName>
        <fullName evidence="3">DUF349 domain-containing protein</fullName>
    </submittedName>
</protein>
<organism evidence="3 4">
    <name type="scientific">Croceimicrobium hydrocarbonivorans</name>
    <dbReference type="NCBI Taxonomy" id="2761580"/>
    <lineage>
        <taxon>Bacteria</taxon>
        <taxon>Pseudomonadati</taxon>
        <taxon>Bacteroidota</taxon>
        <taxon>Flavobacteriia</taxon>
        <taxon>Flavobacteriales</taxon>
        <taxon>Owenweeksiaceae</taxon>
        <taxon>Croceimicrobium</taxon>
    </lineage>
</organism>
<evidence type="ECO:0000256" key="2">
    <source>
        <dbReference type="SAM" id="MobiDB-lite"/>
    </source>
</evidence>
<proteinExistence type="predicted"/>
<dbReference type="AlphaFoldDB" id="A0A7H0VG44"/>
<dbReference type="Pfam" id="PF03993">
    <property type="entry name" value="DUF349"/>
    <property type="match status" value="5"/>
</dbReference>
<dbReference type="EMBL" id="CP060139">
    <property type="protein sequence ID" value="QNR24692.1"/>
    <property type="molecule type" value="Genomic_DNA"/>
</dbReference>
<feature type="region of interest" description="Disordered" evidence="2">
    <location>
        <begin position="1"/>
        <end position="114"/>
    </location>
</feature>
<accession>A0A7H0VG44</accession>
<evidence type="ECO:0000313" key="3">
    <source>
        <dbReference type="EMBL" id="QNR24692.1"/>
    </source>
</evidence>
<keyword evidence="4" id="KW-1185">Reference proteome</keyword>
<dbReference type="KEGG" id="chyd:H4K34_02280"/>
<sequence>MDDTQNNLPQGEEQKPEEKDLPQKPIEMEEAAASAEEPVKVEDENPLAESEVQAENPSAPEPETTTEIEAETASEEVEADSEVVLSDEDLEKDDDTAEVQGDEDHEEEHPDELEMPDYAEYSAEDLVGAAFKLLRDHPIQKLKDHFAAIRKYLMNALNEERAEKLAEFVEQGGNEIDFEFIQPLREQFRTIYSEYRNRRRKFYEDLSAQLDQNLLVKKNLIERLKELVNKEESIGETFKDFRAIQEEWRSTGPVPRNESRDLWRTYHFHVENFYEYIKINKELRDLDYKKNKEHKEELVKKAQAILEGNDLREGFKQLQELHKEWRQIGPVEPELREELWQQFSGITRQIHEKRDEYFKELRNKREELLDEKRKLVEQLKNLPKKHSKHHEWQKAIKEVNSIQDAFKKIGRLNVADNDTVWEQFRDGLRDFNQAKNQFYKELKKEHHDNLEKKRSLLARAEDLKDSENWRDTANELKRIQAEWKKIGHVPKSESDKIWKEFRSACNHFFDRLTAHNKGRDEKFEANAEERQSFLDELEKWTPDLSDKKEAIKAIKAKIGEWRKMGPSPKKLRNELEGRFNKAVDGFFKAIDLDRQESQRIRFENKVDSLAAQGERELQRERDFLRRKLDEAKKELIQLENNLGFFSSSNPNSPIVKEASKNIDAQKANVSSLQAQLKMLGQKIKSMREEEEKSSEDAQGSED</sequence>
<feature type="coiled-coil region" evidence="1">
    <location>
        <begin position="354"/>
        <end position="385"/>
    </location>
</feature>